<gene>
    <name evidence="2" type="ORF">BdWA1_000308</name>
</gene>
<feature type="compositionally biased region" description="Pro residues" evidence="1">
    <location>
        <begin position="102"/>
        <end position="115"/>
    </location>
</feature>
<keyword evidence="3" id="KW-1185">Reference proteome</keyword>
<name>A0AAD9PLZ6_9APIC</name>
<dbReference type="GeneID" id="94334606"/>
<dbReference type="EMBL" id="JALLKP010000001">
    <property type="protein sequence ID" value="KAK2197309.1"/>
    <property type="molecule type" value="Genomic_DNA"/>
</dbReference>
<evidence type="ECO:0000313" key="2">
    <source>
        <dbReference type="EMBL" id="KAK2197309.1"/>
    </source>
</evidence>
<dbReference type="AlphaFoldDB" id="A0AAD9PLZ6"/>
<comment type="caution">
    <text evidence="2">The sequence shown here is derived from an EMBL/GenBank/DDBJ whole genome shotgun (WGS) entry which is preliminary data.</text>
</comment>
<feature type="region of interest" description="Disordered" evidence="1">
    <location>
        <begin position="102"/>
        <end position="187"/>
    </location>
</feature>
<feature type="region of interest" description="Disordered" evidence="1">
    <location>
        <begin position="30"/>
        <end position="62"/>
    </location>
</feature>
<dbReference type="RefSeq" id="XP_067804151.1">
    <property type="nucleotide sequence ID" value="XM_067945360.1"/>
</dbReference>
<feature type="compositionally biased region" description="Acidic residues" evidence="1">
    <location>
        <begin position="161"/>
        <end position="187"/>
    </location>
</feature>
<accession>A0AAD9PLZ6</accession>
<sequence length="187" mass="20364">MKILIYTLAVSSTLSSKPFGPFCEGTSTINNTTDTTLPNDDSIKSAGNMRRPDALSQVEDKNPPNRKLFLGFLSTIGKGLVSGVGALINSVTGADNVAPQAPPIPQYVQQPPPPYYQQQHMNPTIATPQPPVQPAPSPTIVETPNKINKKVSRKNKKNQEENEDADSDDKESEDDNDDSDEDEEEED</sequence>
<dbReference type="KEGG" id="bdw:94334606"/>
<evidence type="ECO:0000313" key="3">
    <source>
        <dbReference type="Proteomes" id="UP001214638"/>
    </source>
</evidence>
<reference evidence="2" key="1">
    <citation type="journal article" date="2023" name="Nat. Microbiol.">
        <title>Babesia duncani multi-omics identifies virulence factors and drug targets.</title>
        <authorList>
            <person name="Singh P."/>
            <person name="Lonardi S."/>
            <person name="Liang Q."/>
            <person name="Vydyam P."/>
            <person name="Khabirova E."/>
            <person name="Fang T."/>
            <person name="Gihaz S."/>
            <person name="Thekkiniath J."/>
            <person name="Munshi M."/>
            <person name="Abel S."/>
            <person name="Ciampossin L."/>
            <person name="Batugedara G."/>
            <person name="Gupta M."/>
            <person name="Lu X.M."/>
            <person name="Lenz T."/>
            <person name="Chakravarty S."/>
            <person name="Cornillot E."/>
            <person name="Hu Y."/>
            <person name="Ma W."/>
            <person name="Gonzalez L.M."/>
            <person name="Sanchez S."/>
            <person name="Estrada K."/>
            <person name="Sanchez-Flores A."/>
            <person name="Montero E."/>
            <person name="Harb O.S."/>
            <person name="Le Roch K.G."/>
            <person name="Mamoun C.B."/>
        </authorList>
    </citation>
    <scope>NUCLEOTIDE SEQUENCE</scope>
    <source>
        <strain evidence="2">WA1</strain>
    </source>
</reference>
<feature type="compositionally biased region" description="Basic residues" evidence="1">
    <location>
        <begin position="147"/>
        <end position="156"/>
    </location>
</feature>
<dbReference type="Proteomes" id="UP001214638">
    <property type="component" value="Unassembled WGS sequence"/>
</dbReference>
<proteinExistence type="predicted"/>
<protein>
    <submittedName>
        <fullName evidence="2">Uncharacterized protein</fullName>
    </submittedName>
</protein>
<organism evidence="2 3">
    <name type="scientific">Babesia duncani</name>
    <dbReference type="NCBI Taxonomy" id="323732"/>
    <lineage>
        <taxon>Eukaryota</taxon>
        <taxon>Sar</taxon>
        <taxon>Alveolata</taxon>
        <taxon>Apicomplexa</taxon>
        <taxon>Aconoidasida</taxon>
        <taxon>Piroplasmida</taxon>
        <taxon>Babesiidae</taxon>
        <taxon>Babesia</taxon>
    </lineage>
</organism>
<feature type="compositionally biased region" description="Pro residues" evidence="1">
    <location>
        <begin position="128"/>
        <end position="137"/>
    </location>
</feature>
<feature type="compositionally biased region" description="Basic and acidic residues" evidence="1">
    <location>
        <begin position="50"/>
        <end position="62"/>
    </location>
</feature>
<feature type="compositionally biased region" description="Low complexity" evidence="1">
    <location>
        <begin position="30"/>
        <end position="40"/>
    </location>
</feature>
<feature type="compositionally biased region" description="Low complexity" evidence="1">
    <location>
        <begin position="116"/>
        <end position="127"/>
    </location>
</feature>
<evidence type="ECO:0000256" key="1">
    <source>
        <dbReference type="SAM" id="MobiDB-lite"/>
    </source>
</evidence>